<comment type="subcellular location">
    <subcellularLocation>
        <location evidence="1">Cell projection</location>
        <location evidence="1">Lamellipodium</location>
    </subcellularLocation>
    <subcellularLocation>
        <location evidence="2">Cytoplasm</location>
        <location evidence="2">Cell cortex</location>
    </subcellularLocation>
</comment>
<dbReference type="Pfam" id="PF07714">
    <property type="entry name" value="PK_Tyr_Ser-Thr"/>
    <property type="match status" value="1"/>
</dbReference>
<evidence type="ECO:0000256" key="8">
    <source>
        <dbReference type="ARBA" id="ARBA00049807"/>
    </source>
</evidence>
<dbReference type="PANTHER" id="PTHR44329:SF57">
    <property type="entry name" value="INTEGRIN-LINKED PROTEIN KINASE"/>
    <property type="match status" value="1"/>
</dbReference>
<dbReference type="InterPro" id="IPR000719">
    <property type="entry name" value="Prot_kinase_dom"/>
</dbReference>
<dbReference type="Gene3D" id="1.25.40.20">
    <property type="entry name" value="Ankyrin repeat-containing domain"/>
    <property type="match status" value="1"/>
</dbReference>
<dbReference type="SUPFAM" id="SSF48403">
    <property type="entry name" value="Ankyrin repeat"/>
    <property type="match status" value="1"/>
</dbReference>
<evidence type="ECO:0000313" key="12">
    <source>
        <dbReference type="EMBL" id="NXL39580.1"/>
    </source>
</evidence>
<dbReference type="Gene3D" id="1.10.510.10">
    <property type="entry name" value="Transferase(Phosphotransferase) domain 1"/>
    <property type="match status" value="1"/>
</dbReference>
<feature type="non-terminal residue" evidence="12">
    <location>
        <position position="348"/>
    </location>
</feature>
<name>A0A7L0SB22_GLABR</name>
<dbReference type="GO" id="GO:0007229">
    <property type="term" value="P:integrin-mediated signaling pathway"/>
    <property type="evidence" value="ECO:0007669"/>
    <property type="project" value="TreeGrafter"/>
</dbReference>
<dbReference type="InterPro" id="IPR036770">
    <property type="entry name" value="Ankyrin_rpt-contain_sf"/>
</dbReference>
<dbReference type="GO" id="GO:0004713">
    <property type="term" value="F:protein tyrosine kinase activity"/>
    <property type="evidence" value="ECO:0007669"/>
    <property type="project" value="InterPro"/>
</dbReference>
<evidence type="ECO:0000259" key="11">
    <source>
        <dbReference type="PROSITE" id="PS50011"/>
    </source>
</evidence>
<proteinExistence type="inferred from homology"/>
<dbReference type="InterPro" id="IPR002110">
    <property type="entry name" value="Ankyrin_rpt"/>
</dbReference>
<dbReference type="SUPFAM" id="SSF56112">
    <property type="entry name" value="Protein kinase-like (PK-like)"/>
    <property type="match status" value="1"/>
</dbReference>
<dbReference type="GO" id="GO:0005524">
    <property type="term" value="F:ATP binding"/>
    <property type="evidence" value="ECO:0007669"/>
    <property type="project" value="InterPro"/>
</dbReference>
<protein>
    <recommendedName>
        <fullName evidence="7">Scaffold protein ILK</fullName>
    </recommendedName>
    <alternativeName>
        <fullName evidence="6">ILK-1</fullName>
    </alternativeName>
    <alternativeName>
        <fullName evidence="5">ILK-2</fullName>
    </alternativeName>
    <alternativeName>
        <fullName evidence="8">Inactive integrin-linked kinase</fullName>
    </alternativeName>
    <alternativeName>
        <fullName evidence="4">p59ILK</fullName>
    </alternativeName>
</protein>
<dbReference type="Pfam" id="PF12796">
    <property type="entry name" value="Ank_2"/>
    <property type="match status" value="1"/>
</dbReference>
<dbReference type="GO" id="GO:0001725">
    <property type="term" value="C:stress fiber"/>
    <property type="evidence" value="ECO:0007669"/>
    <property type="project" value="TreeGrafter"/>
</dbReference>
<keyword evidence="12" id="KW-0418">Kinase</keyword>
<keyword evidence="13" id="KW-1185">Reference proteome</keyword>
<dbReference type="PANTHER" id="PTHR44329">
    <property type="entry name" value="SERINE/THREONINE-PROTEIN KINASE TNNI3K-RELATED"/>
    <property type="match status" value="1"/>
</dbReference>
<feature type="non-terminal residue" evidence="12">
    <location>
        <position position="1"/>
    </location>
</feature>
<dbReference type="PROSITE" id="PS50088">
    <property type="entry name" value="ANK_REPEAT"/>
    <property type="match status" value="2"/>
</dbReference>
<evidence type="ECO:0000256" key="1">
    <source>
        <dbReference type="ARBA" id="ARBA00004510"/>
    </source>
</evidence>
<dbReference type="GO" id="GO:0034446">
    <property type="term" value="P:substrate adhesion-dependent cell spreading"/>
    <property type="evidence" value="ECO:0007669"/>
    <property type="project" value="TreeGrafter"/>
</dbReference>
<organism evidence="12 13">
    <name type="scientific">Glaucidium brasilianum</name>
    <name type="common">Ferruginous pygmy-owl</name>
    <dbReference type="NCBI Taxonomy" id="78217"/>
    <lineage>
        <taxon>Eukaryota</taxon>
        <taxon>Metazoa</taxon>
        <taxon>Chordata</taxon>
        <taxon>Craniata</taxon>
        <taxon>Vertebrata</taxon>
        <taxon>Euteleostomi</taxon>
        <taxon>Archelosauria</taxon>
        <taxon>Archosauria</taxon>
        <taxon>Dinosauria</taxon>
        <taxon>Saurischia</taxon>
        <taxon>Theropoda</taxon>
        <taxon>Coelurosauria</taxon>
        <taxon>Aves</taxon>
        <taxon>Neognathae</taxon>
        <taxon>Neoaves</taxon>
        <taxon>Telluraves</taxon>
        <taxon>Strigiformes</taxon>
        <taxon>Strigidae</taxon>
        <taxon>Glaucidium</taxon>
    </lineage>
</organism>
<dbReference type="GO" id="GO:0030027">
    <property type="term" value="C:lamellipodium"/>
    <property type="evidence" value="ECO:0007669"/>
    <property type="project" value="UniProtKB-SubCell"/>
</dbReference>
<evidence type="ECO:0000256" key="9">
    <source>
        <dbReference type="PROSITE-ProRule" id="PRU00023"/>
    </source>
</evidence>
<dbReference type="SMART" id="SM00248">
    <property type="entry name" value="ANK"/>
    <property type="match status" value="2"/>
</dbReference>
<comment type="similarity">
    <text evidence="3">Belongs to the protein kinase superfamily. TKL Ser/Thr protein kinase family.</text>
</comment>
<feature type="region of interest" description="Disordered" evidence="10">
    <location>
        <begin position="150"/>
        <end position="171"/>
    </location>
</feature>
<dbReference type="GO" id="GO:0005938">
    <property type="term" value="C:cell cortex"/>
    <property type="evidence" value="ECO:0007669"/>
    <property type="project" value="UniProtKB-SubCell"/>
</dbReference>
<comment type="caution">
    <text evidence="12">The sequence shown here is derived from an EMBL/GenBank/DDBJ whole genome shotgun (WGS) entry which is preliminary data.</text>
</comment>
<dbReference type="SMART" id="SM00219">
    <property type="entry name" value="TyrKc"/>
    <property type="match status" value="1"/>
</dbReference>
<evidence type="ECO:0000256" key="5">
    <source>
        <dbReference type="ARBA" id="ARBA00030969"/>
    </source>
</evidence>
<evidence type="ECO:0000256" key="2">
    <source>
        <dbReference type="ARBA" id="ARBA00004544"/>
    </source>
</evidence>
<gene>
    <name evidence="12" type="primary">Ilk</name>
    <name evidence="12" type="ORF">GLABRA_R10189</name>
</gene>
<reference evidence="12 13" key="1">
    <citation type="submission" date="2019-09" db="EMBL/GenBank/DDBJ databases">
        <title>Bird 10,000 Genomes (B10K) Project - Family phase.</title>
        <authorList>
            <person name="Zhang G."/>
        </authorList>
    </citation>
    <scope>NUCLEOTIDE SEQUENCE [LARGE SCALE GENOMIC DNA]</scope>
    <source>
        <strain evidence="12">B10K-DU-008-63</strain>
    </source>
</reference>
<dbReference type="FunFam" id="1.10.510.10:FF:000187">
    <property type="entry name" value="integrin-linked protein kinase"/>
    <property type="match status" value="1"/>
</dbReference>
<dbReference type="GO" id="GO:0004674">
    <property type="term" value="F:protein serine/threonine kinase activity"/>
    <property type="evidence" value="ECO:0007669"/>
    <property type="project" value="TreeGrafter"/>
</dbReference>
<accession>A0A7L0SB22</accession>
<keyword evidence="9" id="KW-0040">ANK repeat</keyword>
<sequence length="348" mass="38709">MLIMRGARINVMNRGDDTPLHLAASHGHRDIVQKLIQFKADINAVNEHGNTPLHYACFWGHDPVAEDLVGSGALVSIANKYGETPMDKAKAPLREILKERAEKLGQSLTKIPYKDTFWKGTTRTRPRNGTLNKLAGIDFKQLSLSQKLNENQSGEVGRAVAPPAPRQVPAASPVPAAQSRAQPLGGSMQAVKFAFDIARGMAFLHTLEPLIPRHHLNSRSIMIDEDMTARVSMADVKFSFQCPGRMYAPAWVAPEALQKKPEEINRRSADMWSFAVLLWELVTREVPFADLSNMEIGMKVALEGLRPTIPPGISPHICKLMKICMNEDPAKRPKFDMIVPILEKMQEK</sequence>
<evidence type="ECO:0000256" key="7">
    <source>
        <dbReference type="ARBA" id="ARBA00049752"/>
    </source>
</evidence>
<dbReference type="InterPro" id="IPR001245">
    <property type="entry name" value="Ser-Thr/Tyr_kinase_cat_dom"/>
</dbReference>
<dbReference type="GO" id="GO:0005925">
    <property type="term" value="C:focal adhesion"/>
    <property type="evidence" value="ECO:0007669"/>
    <property type="project" value="UniProtKB-ARBA"/>
</dbReference>
<evidence type="ECO:0000256" key="3">
    <source>
        <dbReference type="ARBA" id="ARBA00005843"/>
    </source>
</evidence>
<dbReference type="FunFam" id="1.25.40.20:FF:000050">
    <property type="entry name" value="integrin-linked protein kinase"/>
    <property type="match status" value="1"/>
</dbReference>
<dbReference type="InterPro" id="IPR020635">
    <property type="entry name" value="Tyr_kinase_cat_dom"/>
</dbReference>
<dbReference type="EMBL" id="VXAP01001102">
    <property type="protein sequence ID" value="NXL39580.1"/>
    <property type="molecule type" value="Genomic_DNA"/>
</dbReference>
<feature type="repeat" description="ANK" evidence="9">
    <location>
        <begin position="15"/>
        <end position="47"/>
    </location>
</feature>
<dbReference type="Proteomes" id="UP000591073">
    <property type="component" value="Unassembled WGS sequence"/>
</dbReference>
<evidence type="ECO:0000256" key="6">
    <source>
        <dbReference type="ARBA" id="ARBA00030970"/>
    </source>
</evidence>
<keyword evidence="12" id="KW-0808">Transferase</keyword>
<dbReference type="PROSITE" id="PS50297">
    <property type="entry name" value="ANK_REP_REGION"/>
    <property type="match status" value="2"/>
</dbReference>
<dbReference type="GO" id="GO:0007160">
    <property type="term" value="P:cell-matrix adhesion"/>
    <property type="evidence" value="ECO:0007669"/>
    <property type="project" value="TreeGrafter"/>
</dbReference>
<evidence type="ECO:0000256" key="10">
    <source>
        <dbReference type="SAM" id="MobiDB-lite"/>
    </source>
</evidence>
<feature type="domain" description="Protein kinase" evidence="11">
    <location>
        <begin position="63"/>
        <end position="342"/>
    </location>
</feature>
<dbReference type="OrthoDB" id="6718656at2759"/>
<feature type="repeat" description="ANK" evidence="9">
    <location>
        <begin position="48"/>
        <end position="80"/>
    </location>
</feature>
<evidence type="ECO:0000313" key="13">
    <source>
        <dbReference type="Proteomes" id="UP000591073"/>
    </source>
</evidence>
<dbReference type="InterPro" id="IPR011009">
    <property type="entry name" value="Kinase-like_dom_sf"/>
</dbReference>
<dbReference type="PIRSF" id="PIRSF000654">
    <property type="entry name" value="Integrin-linked_kinase"/>
    <property type="match status" value="1"/>
</dbReference>
<dbReference type="PROSITE" id="PS50011">
    <property type="entry name" value="PROTEIN_KINASE_DOM"/>
    <property type="match status" value="1"/>
</dbReference>
<dbReference type="AlphaFoldDB" id="A0A7L0SB22"/>
<evidence type="ECO:0000256" key="4">
    <source>
        <dbReference type="ARBA" id="ARBA00029809"/>
    </source>
</evidence>
<dbReference type="InterPro" id="IPR051681">
    <property type="entry name" value="Ser/Thr_Kinases-Pseudokinases"/>
</dbReference>